<dbReference type="InterPro" id="IPR036259">
    <property type="entry name" value="MFS_trans_sf"/>
</dbReference>
<dbReference type="GO" id="GO:0005886">
    <property type="term" value="C:plasma membrane"/>
    <property type="evidence" value="ECO:0007669"/>
    <property type="project" value="TreeGrafter"/>
</dbReference>
<evidence type="ECO:0000256" key="3">
    <source>
        <dbReference type="ARBA" id="ARBA00022989"/>
    </source>
</evidence>
<name>A0A364L4J2_TALAM</name>
<keyword evidence="2 6" id="KW-0812">Transmembrane</keyword>
<dbReference type="EMBL" id="MIKG01000013">
    <property type="protein sequence ID" value="RAO70712.1"/>
    <property type="molecule type" value="Genomic_DNA"/>
</dbReference>
<keyword evidence="9" id="KW-1185">Reference proteome</keyword>
<evidence type="ECO:0000256" key="5">
    <source>
        <dbReference type="SAM" id="MobiDB-lite"/>
    </source>
</evidence>
<protein>
    <recommendedName>
        <fullName evidence="7">Major facilitator superfamily (MFS) profile domain-containing protein</fullName>
    </recommendedName>
</protein>
<dbReference type="OrthoDB" id="10021397at2759"/>
<feature type="transmembrane region" description="Helical" evidence="6">
    <location>
        <begin position="143"/>
        <end position="161"/>
    </location>
</feature>
<dbReference type="Gene3D" id="1.20.1250.20">
    <property type="entry name" value="MFS general substrate transporter like domains"/>
    <property type="match status" value="2"/>
</dbReference>
<dbReference type="PROSITE" id="PS50850">
    <property type="entry name" value="MFS"/>
    <property type="match status" value="1"/>
</dbReference>
<evidence type="ECO:0000256" key="2">
    <source>
        <dbReference type="ARBA" id="ARBA00022692"/>
    </source>
</evidence>
<evidence type="ECO:0000256" key="1">
    <source>
        <dbReference type="ARBA" id="ARBA00004141"/>
    </source>
</evidence>
<feature type="transmembrane region" description="Helical" evidence="6">
    <location>
        <begin position="285"/>
        <end position="307"/>
    </location>
</feature>
<dbReference type="InterPro" id="IPR020846">
    <property type="entry name" value="MFS_dom"/>
</dbReference>
<dbReference type="AlphaFoldDB" id="A0A364L4J2"/>
<feature type="transmembrane region" description="Helical" evidence="6">
    <location>
        <begin position="54"/>
        <end position="73"/>
    </location>
</feature>
<evidence type="ECO:0000313" key="9">
    <source>
        <dbReference type="Proteomes" id="UP000249363"/>
    </source>
</evidence>
<feature type="transmembrane region" description="Helical" evidence="6">
    <location>
        <begin position="245"/>
        <end position="265"/>
    </location>
</feature>
<accession>A0A364L4J2</accession>
<dbReference type="SUPFAM" id="SSF103473">
    <property type="entry name" value="MFS general substrate transporter"/>
    <property type="match status" value="2"/>
</dbReference>
<dbReference type="InterPro" id="IPR011701">
    <property type="entry name" value="MFS"/>
</dbReference>
<feature type="transmembrane region" description="Helical" evidence="6">
    <location>
        <begin position="410"/>
        <end position="433"/>
    </location>
</feature>
<dbReference type="GeneID" id="63795940"/>
<evidence type="ECO:0000313" key="8">
    <source>
        <dbReference type="EMBL" id="RAO70712.1"/>
    </source>
</evidence>
<feature type="compositionally biased region" description="Polar residues" evidence="5">
    <location>
        <begin position="16"/>
        <end position="26"/>
    </location>
</feature>
<feature type="transmembrane region" description="Helical" evidence="6">
    <location>
        <begin position="376"/>
        <end position="398"/>
    </location>
</feature>
<dbReference type="GO" id="GO:0022857">
    <property type="term" value="F:transmembrane transporter activity"/>
    <property type="evidence" value="ECO:0007669"/>
    <property type="project" value="InterPro"/>
</dbReference>
<sequence length="532" mass="57441">MTSRQPTSPEGKAASGDQQSDITSTELEGEESINAAVKEATPTQPEKRSATKTVLVLVSVLMSMFLVALDRTIISTAIPRITDEFNSLSDVGWVYTLFPIREVLLMITFIVGRAIAGVGAAGIFAGVVVCIALVIPVEKRPQIQGLFGGLMGVSSIAGPLIGGGFTSNVTWRWCFYINLPFGALALVVIFFLLDTPDRETTKLPFTAKLLKLDFLGTGFMMPGVICLLLALQWGGQQYAWSNWRIILLLVLSGALLIAFAAVQLLCPTTATLPARIFKQRSLVAGFWSTLCMNSGNYILVYFLPVWFQSIKGVSAAQSGIKILPLMLSMVAVSIGSGFLSSKIGYYTPLAIMGSCVMAVGFGLFTTLQLDTEEAKWVGYQIIYGIGLGCCFQVPNLAAQVTLPKKDIPTGLALLLFGTLLGAAVFVSVGENVLGNQLVQRLSWVPGFNRELVISSGATSLLDSLPEDMRQKGLADYNEALREVFKTGLVPSCLSVLGAVSLEWRSVKKKVENDRLMQQKEVRATHEAEVAKE</sequence>
<evidence type="ECO:0000256" key="4">
    <source>
        <dbReference type="ARBA" id="ARBA00023136"/>
    </source>
</evidence>
<dbReference type="CDD" id="cd17502">
    <property type="entry name" value="MFS_Azr1_MDR_like"/>
    <property type="match status" value="1"/>
</dbReference>
<feature type="domain" description="Major facilitator superfamily (MFS) profile" evidence="7">
    <location>
        <begin position="1"/>
        <end position="509"/>
    </location>
</feature>
<evidence type="ECO:0000256" key="6">
    <source>
        <dbReference type="SAM" id="Phobius"/>
    </source>
</evidence>
<dbReference type="RefSeq" id="XP_040735228.1">
    <property type="nucleotide sequence ID" value="XM_040879342.1"/>
</dbReference>
<feature type="transmembrane region" description="Helical" evidence="6">
    <location>
        <begin position="319"/>
        <end position="339"/>
    </location>
</feature>
<feature type="transmembrane region" description="Helical" evidence="6">
    <location>
        <begin position="118"/>
        <end position="137"/>
    </location>
</feature>
<evidence type="ECO:0000259" key="7">
    <source>
        <dbReference type="PROSITE" id="PS50850"/>
    </source>
</evidence>
<keyword evidence="4 6" id="KW-0472">Membrane</keyword>
<dbReference type="PANTHER" id="PTHR23501:SF153">
    <property type="entry name" value="AFLATOXIN EFFLUX PUMP, PUTATIVE-RELATED"/>
    <property type="match status" value="1"/>
</dbReference>
<dbReference type="Proteomes" id="UP000249363">
    <property type="component" value="Unassembled WGS sequence"/>
</dbReference>
<gene>
    <name evidence="8" type="ORF">BHQ10_006724</name>
</gene>
<comment type="subcellular location">
    <subcellularLocation>
        <location evidence="1">Membrane</location>
        <topology evidence="1">Multi-pass membrane protein</topology>
    </subcellularLocation>
</comment>
<feature type="transmembrane region" description="Helical" evidence="6">
    <location>
        <begin position="173"/>
        <end position="193"/>
    </location>
</feature>
<proteinExistence type="predicted"/>
<comment type="caution">
    <text evidence="8">The sequence shown here is derived from an EMBL/GenBank/DDBJ whole genome shotgun (WGS) entry which is preliminary data.</text>
</comment>
<organism evidence="8 9">
    <name type="scientific">Talaromyces amestolkiae</name>
    <dbReference type="NCBI Taxonomy" id="1196081"/>
    <lineage>
        <taxon>Eukaryota</taxon>
        <taxon>Fungi</taxon>
        <taxon>Dikarya</taxon>
        <taxon>Ascomycota</taxon>
        <taxon>Pezizomycotina</taxon>
        <taxon>Eurotiomycetes</taxon>
        <taxon>Eurotiomycetidae</taxon>
        <taxon>Eurotiales</taxon>
        <taxon>Trichocomaceae</taxon>
        <taxon>Talaromyces</taxon>
        <taxon>Talaromyces sect. Talaromyces</taxon>
    </lineage>
</organism>
<keyword evidence="3 6" id="KW-1133">Transmembrane helix</keyword>
<dbReference type="PANTHER" id="PTHR23501">
    <property type="entry name" value="MAJOR FACILITATOR SUPERFAMILY"/>
    <property type="match status" value="1"/>
</dbReference>
<dbReference type="FunFam" id="1.20.1250.20:FF:000196">
    <property type="entry name" value="MFS toxin efflux pump (AflT)"/>
    <property type="match status" value="1"/>
</dbReference>
<reference evidence="8 9" key="1">
    <citation type="journal article" date="2017" name="Biotechnol. Biofuels">
        <title>Differential beta-glucosidase expression as a function of carbon source availability in Talaromyces amestolkiae: a genomic and proteomic approach.</title>
        <authorList>
            <person name="de Eugenio L.I."/>
            <person name="Mendez-Liter J.A."/>
            <person name="Nieto-Dominguez M."/>
            <person name="Alonso L."/>
            <person name="Gil-Munoz J."/>
            <person name="Barriuso J."/>
            <person name="Prieto A."/>
            <person name="Martinez M.J."/>
        </authorList>
    </citation>
    <scope>NUCLEOTIDE SEQUENCE [LARGE SCALE GENOMIC DNA]</scope>
    <source>
        <strain evidence="8 9">CIB</strain>
    </source>
</reference>
<feature type="transmembrane region" description="Helical" evidence="6">
    <location>
        <begin position="213"/>
        <end position="233"/>
    </location>
</feature>
<feature type="region of interest" description="Disordered" evidence="5">
    <location>
        <begin position="1"/>
        <end position="45"/>
    </location>
</feature>
<feature type="transmembrane region" description="Helical" evidence="6">
    <location>
        <begin position="345"/>
        <end position="364"/>
    </location>
</feature>
<dbReference type="Pfam" id="PF07690">
    <property type="entry name" value="MFS_1"/>
    <property type="match status" value="1"/>
</dbReference>